<dbReference type="RefSeq" id="WP_038539472.1">
    <property type="nucleotide sequence ID" value="NZ_HG938355.1"/>
</dbReference>
<gene>
    <name evidence="2" type="ORF">RG1141_CH01330</name>
</gene>
<feature type="transmembrane region" description="Helical" evidence="1">
    <location>
        <begin position="12"/>
        <end position="28"/>
    </location>
</feature>
<reference evidence="3" key="1">
    <citation type="journal article" date="2014" name="BMC Genomics">
        <title>Genome sequencing of two Neorhizobium galegae strains reveals a noeT gene responsible for the unusual acetylation of the nodulation factors.</title>
        <authorList>
            <person name="Osterman J."/>
            <person name="Marsh J."/>
            <person name="Laine P.K."/>
            <person name="Zeng Z."/>
            <person name="Alatalo E."/>
            <person name="Sullivan J.T."/>
            <person name="Young J.P."/>
            <person name="Thomas-Oates J."/>
            <person name="Paulin L."/>
            <person name="Lindstrom K."/>
        </authorList>
    </citation>
    <scope>NUCLEOTIDE SEQUENCE [LARGE SCALE GENOMIC DNA]</scope>
    <source>
        <strain evidence="3">HAMBI 1141</strain>
    </source>
</reference>
<proteinExistence type="predicted"/>
<evidence type="ECO:0000313" key="2">
    <source>
        <dbReference type="EMBL" id="CDN52498.1"/>
    </source>
</evidence>
<evidence type="ECO:0000313" key="3">
    <source>
        <dbReference type="Proteomes" id="UP000028186"/>
    </source>
</evidence>
<accession>A0A068T284</accession>
<name>A0A068T284_NEOGA</name>
<feature type="transmembrane region" description="Helical" evidence="1">
    <location>
        <begin position="34"/>
        <end position="53"/>
    </location>
</feature>
<dbReference type="Proteomes" id="UP000028186">
    <property type="component" value="Chromosome I"/>
</dbReference>
<dbReference type="HOGENOM" id="CLU_2826696_0_0_5"/>
<dbReference type="PATRIC" id="fig|1028801.3.peg.132"/>
<keyword evidence="1" id="KW-0812">Transmembrane</keyword>
<sequence length="66" mass="7626">MKTLRFLTLHRYNVIDLLTAIMVATYLADRAFLAALVWFAVSFPLNVVFATIVRLRDKKKIQEDAL</sequence>
<dbReference type="KEGG" id="ngl:RG1141_CH01330"/>
<keyword evidence="1" id="KW-1133">Transmembrane helix</keyword>
<protein>
    <submittedName>
        <fullName evidence="2">Uncharacterized protein</fullName>
    </submittedName>
</protein>
<keyword evidence="1" id="KW-0472">Membrane</keyword>
<dbReference type="EMBL" id="HG938355">
    <property type="protein sequence ID" value="CDN52498.1"/>
    <property type="molecule type" value="Genomic_DNA"/>
</dbReference>
<organism evidence="2 3">
    <name type="scientific">Neorhizobium galegae bv. officinalis bv. officinalis str. HAMBI 1141</name>
    <dbReference type="NCBI Taxonomy" id="1028801"/>
    <lineage>
        <taxon>Bacteria</taxon>
        <taxon>Pseudomonadati</taxon>
        <taxon>Pseudomonadota</taxon>
        <taxon>Alphaproteobacteria</taxon>
        <taxon>Hyphomicrobiales</taxon>
        <taxon>Rhizobiaceae</taxon>
        <taxon>Rhizobium/Agrobacterium group</taxon>
        <taxon>Neorhizobium</taxon>
    </lineage>
</organism>
<evidence type="ECO:0000256" key="1">
    <source>
        <dbReference type="SAM" id="Phobius"/>
    </source>
</evidence>
<dbReference type="AlphaFoldDB" id="A0A068T284"/>